<feature type="non-terminal residue" evidence="5">
    <location>
        <position position="1"/>
    </location>
</feature>
<dbReference type="FunFam" id="3.40.50.1100:FF:000003">
    <property type="entry name" value="Cystathionine beta-synthase"/>
    <property type="match status" value="1"/>
</dbReference>
<dbReference type="InterPro" id="IPR001926">
    <property type="entry name" value="TrpB-like_PALP"/>
</dbReference>
<evidence type="ECO:0000313" key="6">
    <source>
        <dbReference type="Proteomes" id="UP000570288"/>
    </source>
</evidence>
<dbReference type="GO" id="GO:0009069">
    <property type="term" value="P:serine family amino acid metabolic process"/>
    <property type="evidence" value="ECO:0007669"/>
    <property type="project" value="UniProtKB-ARBA"/>
</dbReference>
<accession>A0A7L2QU92</accession>
<dbReference type="Proteomes" id="UP000570288">
    <property type="component" value="Unassembled WGS sequence"/>
</dbReference>
<feature type="non-terminal residue" evidence="5">
    <location>
        <position position="216"/>
    </location>
</feature>
<dbReference type="InterPro" id="IPR036052">
    <property type="entry name" value="TrpB-like_PALP_sf"/>
</dbReference>
<evidence type="ECO:0000256" key="1">
    <source>
        <dbReference type="ARBA" id="ARBA00001933"/>
    </source>
</evidence>
<sequence length="216" mass="23807">EKERQWIRPDTPSKCTWKLGKPLSASPHHHATLPEPPKILPNILNKVGNTPLVRINKIGKHFGLKCELCELLQAENKLTSTPQTSTSICKPNGQKHSLCHPSGDTPFKPLCSACLCLLAGIGLALAAAVKGYRCIIVLPEKMSMEKVDVLRALGAEIVRTPTTARFDSPESHVGVAWRLKNEIPNAHILDQYRNASNPLTHYDTTAEEILQQCDGR</sequence>
<gene>
    <name evidence="5" type="primary">Cbs_0</name>
    <name evidence="5" type="ORF">OXYMAD_R08362</name>
</gene>
<keyword evidence="6" id="KW-1185">Reference proteome</keyword>
<dbReference type="SUPFAM" id="SSF53686">
    <property type="entry name" value="Tryptophan synthase beta subunit-like PLP-dependent enzymes"/>
    <property type="match status" value="1"/>
</dbReference>
<dbReference type="AlphaFoldDB" id="A0A7L2QU92"/>
<comment type="cofactor">
    <cofactor evidence="1">
        <name>pyridoxal 5'-phosphate</name>
        <dbReference type="ChEBI" id="CHEBI:597326"/>
    </cofactor>
</comment>
<dbReference type="InterPro" id="IPR050214">
    <property type="entry name" value="Cys_Synth/Cystath_Beta-Synth"/>
</dbReference>
<keyword evidence="3" id="KW-0663">Pyridoxal phosphate</keyword>
<name>A0A7L2QU92_9PASS</name>
<evidence type="ECO:0000313" key="5">
    <source>
        <dbReference type="EMBL" id="NXR99606.1"/>
    </source>
</evidence>
<comment type="similarity">
    <text evidence="2">Belongs to the cysteine synthase/cystathionine beta-synthase family.</text>
</comment>
<evidence type="ECO:0000256" key="3">
    <source>
        <dbReference type="ARBA" id="ARBA00022898"/>
    </source>
</evidence>
<proteinExistence type="inferred from homology"/>
<feature type="domain" description="Tryptophan synthase beta chain-like PALP" evidence="4">
    <location>
        <begin position="119"/>
        <end position="214"/>
    </location>
</feature>
<evidence type="ECO:0000259" key="4">
    <source>
        <dbReference type="Pfam" id="PF00291"/>
    </source>
</evidence>
<dbReference type="GO" id="GO:0006534">
    <property type="term" value="P:cysteine metabolic process"/>
    <property type="evidence" value="ECO:0007669"/>
    <property type="project" value="UniProtKB-ARBA"/>
</dbReference>
<reference evidence="5 6" key="1">
    <citation type="submission" date="2019-09" db="EMBL/GenBank/DDBJ databases">
        <title>Bird 10,000 Genomes (B10K) Project - Family phase.</title>
        <authorList>
            <person name="Zhang G."/>
        </authorList>
    </citation>
    <scope>NUCLEOTIDE SEQUENCE [LARGE SCALE GENOMIC DNA]</scope>
    <source>
        <strain evidence="5">B10K-DU-002-81</strain>
    </source>
</reference>
<dbReference type="OrthoDB" id="728at2759"/>
<evidence type="ECO:0000256" key="2">
    <source>
        <dbReference type="ARBA" id="ARBA00007103"/>
    </source>
</evidence>
<dbReference type="EMBL" id="VYZR01052060">
    <property type="protein sequence ID" value="NXR99606.1"/>
    <property type="molecule type" value="Genomic_DNA"/>
</dbReference>
<organism evidence="5 6">
    <name type="scientific">Oxylabes madagascariensis</name>
    <name type="common">white-throated Oxylabes</name>
    <dbReference type="NCBI Taxonomy" id="98144"/>
    <lineage>
        <taxon>Eukaryota</taxon>
        <taxon>Metazoa</taxon>
        <taxon>Chordata</taxon>
        <taxon>Craniata</taxon>
        <taxon>Vertebrata</taxon>
        <taxon>Euteleostomi</taxon>
        <taxon>Archelosauria</taxon>
        <taxon>Archosauria</taxon>
        <taxon>Dinosauria</taxon>
        <taxon>Saurischia</taxon>
        <taxon>Theropoda</taxon>
        <taxon>Coelurosauria</taxon>
        <taxon>Aves</taxon>
        <taxon>Neognathae</taxon>
        <taxon>Neoaves</taxon>
        <taxon>Telluraves</taxon>
        <taxon>Australaves</taxon>
        <taxon>Passeriformes</taxon>
        <taxon>Sylvioidea</taxon>
        <taxon>Timaliidae</taxon>
        <taxon>Oxylabes</taxon>
    </lineage>
</organism>
<dbReference type="GO" id="GO:0044272">
    <property type="term" value="P:sulfur compound biosynthetic process"/>
    <property type="evidence" value="ECO:0007669"/>
    <property type="project" value="UniProtKB-ARBA"/>
</dbReference>
<protein>
    <submittedName>
        <fullName evidence="5">CBS synthase</fullName>
    </submittedName>
</protein>
<dbReference type="Pfam" id="PF00291">
    <property type="entry name" value="PALP"/>
    <property type="match status" value="1"/>
</dbReference>
<dbReference type="Gene3D" id="3.40.50.1100">
    <property type="match status" value="2"/>
</dbReference>
<comment type="caution">
    <text evidence="5">The sequence shown here is derived from an EMBL/GenBank/DDBJ whole genome shotgun (WGS) entry which is preliminary data.</text>
</comment>
<dbReference type="PANTHER" id="PTHR10314">
    <property type="entry name" value="CYSTATHIONINE BETA-SYNTHASE"/>
    <property type="match status" value="1"/>
</dbReference>